<evidence type="ECO:0000313" key="1">
    <source>
        <dbReference type="EMBL" id="PIA27463.1"/>
    </source>
</evidence>
<accession>A0A2G5C839</accession>
<evidence type="ECO:0000313" key="2">
    <source>
        <dbReference type="Proteomes" id="UP000230069"/>
    </source>
</evidence>
<dbReference type="Proteomes" id="UP000230069">
    <property type="component" value="Unassembled WGS sequence"/>
</dbReference>
<reference evidence="1 2" key="1">
    <citation type="submission" date="2017-09" db="EMBL/GenBank/DDBJ databases">
        <title>WGS assembly of Aquilegia coerulea Goldsmith.</title>
        <authorList>
            <person name="Hodges S."/>
            <person name="Kramer E."/>
            <person name="Nordborg M."/>
            <person name="Tomkins J."/>
            <person name="Borevitz J."/>
            <person name="Derieg N."/>
            <person name="Yan J."/>
            <person name="Mihaltcheva S."/>
            <person name="Hayes R.D."/>
            <person name="Rokhsar D."/>
        </authorList>
    </citation>
    <scope>NUCLEOTIDE SEQUENCE [LARGE SCALE GENOMIC DNA]</scope>
    <source>
        <strain evidence="2">cv. Goldsmith</strain>
    </source>
</reference>
<name>A0A2G5C839_AQUCA</name>
<gene>
    <name evidence="1" type="ORF">AQUCO_07700022v1</name>
</gene>
<keyword evidence="2" id="KW-1185">Reference proteome</keyword>
<organism evidence="1 2">
    <name type="scientific">Aquilegia coerulea</name>
    <name type="common">Rocky mountain columbine</name>
    <dbReference type="NCBI Taxonomy" id="218851"/>
    <lineage>
        <taxon>Eukaryota</taxon>
        <taxon>Viridiplantae</taxon>
        <taxon>Streptophyta</taxon>
        <taxon>Embryophyta</taxon>
        <taxon>Tracheophyta</taxon>
        <taxon>Spermatophyta</taxon>
        <taxon>Magnoliopsida</taxon>
        <taxon>Ranunculales</taxon>
        <taxon>Ranunculaceae</taxon>
        <taxon>Thalictroideae</taxon>
        <taxon>Aquilegia</taxon>
    </lineage>
</organism>
<proteinExistence type="predicted"/>
<sequence>MKVLEDRSGDQGLLGKDKFKDVTVQMVVRENRHGRFVSMMFISKQLPKGKVTICVPAGEDFSGWVAFKANIETMCCAGRREVIDPPSVTTQKVGGAQRVVVC</sequence>
<dbReference type="OrthoDB" id="10460249at2759"/>
<protein>
    <submittedName>
        <fullName evidence="1">Uncharacterized protein</fullName>
    </submittedName>
</protein>
<dbReference type="EMBL" id="KZ305094">
    <property type="protein sequence ID" value="PIA27463.1"/>
    <property type="molecule type" value="Genomic_DNA"/>
</dbReference>
<dbReference type="AlphaFoldDB" id="A0A2G5C839"/>
<dbReference type="InParanoid" id="A0A2G5C839"/>